<proteinExistence type="predicted"/>
<reference evidence="1" key="1">
    <citation type="submission" date="2020-07" db="EMBL/GenBank/DDBJ databases">
        <title>Multicomponent nature underlies the extraordinary mechanical properties of spider dragline silk.</title>
        <authorList>
            <person name="Kono N."/>
            <person name="Nakamura H."/>
            <person name="Mori M."/>
            <person name="Yoshida Y."/>
            <person name="Ohtoshi R."/>
            <person name="Malay A.D."/>
            <person name="Moran D.A.P."/>
            <person name="Tomita M."/>
            <person name="Numata K."/>
            <person name="Arakawa K."/>
        </authorList>
    </citation>
    <scope>NUCLEOTIDE SEQUENCE</scope>
</reference>
<name>A0A8X6J5Y6_TRICU</name>
<sequence length="90" mass="10153">MTRHIYWNALAHSNVDSSKKRAVVSESGRAAMFCKNQKAKSMRIFLGQLLDSVQTVWSTISLHSASTMSWISAHQGYVFQIVCLQFDDVT</sequence>
<keyword evidence="2" id="KW-1185">Reference proteome</keyword>
<dbReference type="AlphaFoldDB" id="A0A8X6J5Y6"/>
<dbReference type="Proteomes" id="UP000887116">
    <property type="component" value="Unassembled WGS sequence"/>
</dbReference>
<dbReference type="EMBL" id="BMAO01026682">
    <property type="protein sequence ID" value="GFR11558.1"/>
    <property type="molecule type" value="Genomic_DNA"/>
</dbReference>
<accession>A0A8X6J5Y6</accession>
<gene>
    <name evidence="1" type="ORF">TNCT_278631</name>
</gene>
<organism evidence="1 2">
    <name type="scientific">Trichonephila clavata</name>
    <name type="common">Joro spider</name>
    <name type="synonym">Nephila clavata</name>
    <dbReference type="NCBI Taxonomy" id="2740835"/>
    <lineage>
        <taxon>Eukaryota</taxon>
        <taxon>Metazoa</taxon>
        <taxon>Ecdysozoa</taxon>
        <taxon>Arthropoda</taxon>
        <taxon>Chelicerata</taxon>
        <taxon>Arachnida</taxon>
        <taxon>Araneae</taxon>
        <taxon>Araneomorphae</taxon>
        <taxon>Entelegynae</taxon>
        <taxon>Araneoidea</taxon>
        <taxon>Nephilidae</taxon>
        <taxon>Trichonephila</taxon>
    </lineage>
</organism>
<dbReference type="OrthoDB" id="10351229at2759"/>
<comment type="caution">
    <text evidence="1">The sequence shown here is derived from an EMBL/GenBank/DDBJ whole genome shotgun (WGS) entry which is preliminary data.</text>
</comment>
<evidence type="ECO:0000313" key="1">
    <source>
        <dbReference type="EMBL" id="GFR11558.1"/>
    </source>
</evidence>
<protein>
    <submittedName>
        <fullName evidence="1">Uncharacterized protein</fullName>
    </submittedName>
</protein>
<evidence type="ECO:0000313" key="2">
    <source>
        <dbReference type="Proteomes" id="UP000887116"/>
    </source>
</evidence>